<dbReference type="Proteomes" id="UP000033123">
    <property type="component" value="Chromosome"/>
</dbReference>
<organism evidence="1 2">
    <name type="scientific">Methanosarcina siciliae C2J</name>
    <dbReference type="NCBI Taxonomy" id="1434118"/>
    <lineage>
        <taxon>Archaea</taxon>
        <taxon>Methanobacteriati</taxon>
        <taxon>Methanobacteriota</taxon>
        <taxon>Stenosarchaea group</taxon>
        <taxon>Methanomicrobia</taxon>
        <taxon>Methanosarcinales</taxon>
        <taxon>Methanosarcinaceae</taxon>
        <taxon>Methanosarcina</taxon>
    </lineage>
</organism>
<name>A0A0E3PNZ5_9EURY</name>
<dbReference type="PATRIC" id="fig|1434118.4.peg.2116"/>
<protein>
    <recommendedName>
        <fullName evidence="3">YkgJ family cysteine cluster protein</fullName>
    </recommendedName>
</protein>
<evidence type="ECO:0000313" key="1">
    <source>
        <dbReference type="EMBL" id="AKB36247.1"/>
    </source>
</evidence>
<dbReference type="EMBL" id="CP009508">
    <property type="protein sequence ID" value="AKB36247.1"/>
    <property type="molecule type" value="Genomic_DNA"/>
</dbReference>
<evidence type="ECO:0000313" key="2">
    <source>
        <dbReference type="Proteomes" id="UP000033123"/>
    </source>
</evidence>
<accession>A0A0E3PNZ5</accession>
<reference evidence="1 2" key="1">
    <citation type="submission" date="2014-07" db="EMBL/GenBank/DDBJ databases">
        <title>Methanogenic archaea and the global carbon cycle.</title>
        <authorList>
            <person name="Henriksen J.R."/>
            <person name="Luke J."/>
            <person name="Reinhart S."/>
            <person name="Benedict M.N."/>
            <person name="Youngblut N.D."/>
            <person name="Metcalf M.E."/>
            <person name="Whitaker R.J."/>
            <person name="Metcalf W.W."/>
        </authorList>
    </citation>
    <scope>NUCLEOTIDE SEQUENCE [LARGE SCALE GENOMIC DNA]</scope>
    <source>
        <strain evidence="1 2">C2J</strain>
    </source>
</reference>
<evidence type="ECO:0008006" key="3">
    <source>
        <dbReference type="Google" id="ProtNLM"/>
    </source>
</evidence>
<dbReference type="HOGENOM" id="CLU_1264586_0_0_2"/>
<dbReference type="KEGG" id="msj:MSSAC_1657"/>
<gene>
    <name evidence="1" type="ORF">MSSAC_1657</name>
</gene>
<proteinExistence type="predicted"/>
<sequence length="243" mass="28114">MIFRKIPMYMYENFHKMFSGSNQNTFNVCKACGGACEHNKIGTLLPGEKEYMAKKIGISVSEFKLRYLDVLEMDDGTLVHVLKLGELCPFLNEETGECECSDFKPIICKIYPVVFTVEAGKVNFTIDNWCQLSKNKACRTYFESAIPLLARFPIPIEWFCHVVSYDDLYFDYERLRKSRTGKSPHAVFTLAELLSLQKDCVETYQVEIDQIETFRVEGKLEMYRIKTAGSDIDFSREIEKPTF</sequence>
<dbReference type="AlphaFoldDB" id="A0A0E3PNZ5"/>